<feature type="region of interest" description="Disordered" evidence="1">
    <location>
        <begin position="62"/>
        <end position="139"/>
    </location>
</feature>
<dbReference type="AlphaFoldDB" id="A0A816UH23"/>
<proteinExistence type="predicted"/>
<feature type="compositionally biased region" description="Polar residues" evidence="1">
    <location>
        <begin position="1"/>
        <end position="26"/>
    </location>
</feature>
<evidence type="ECO:0000256" key="1">
    <source>
        <dbReference type="SAM" id="MobiDB-lite"/>
    </source>
</evidence>
<protein>
    <recommendedName>
        <fullName evidence="4">Gag-like protein</fullName>
    </recommendedName>
</protein>
<evidence type="ECO:0008006" key="4">
    <source>
        <dbReference type="Google" id="ProtNLM"/>
    </source>
</evidence>
<feature type="region of interest" description="Disordered" evidence="1">
    <location>
        <begin position="1"/>
        <end position="35"/>
    </location>
</feature>
<dbReference type="EMBL" id="CAJNRE010012609">
    <property type="protein sequence ID" value="CAF2111863.1"/>
    <property type="molecule type" value="Genomic_DNA"/>
</dbReference>
<gene>
    <name evidence="2" type="ORF">MBJ925_LOCUS24309</name>
</gene>
<evidence type="ECO:0000313" key="3">
    <source>
        <dbReference type="Proteomes" id="UP000663824"/>
    </source>
</evidence>
<feature type="compositionally biased region" description="Low complexity" evidence="1">
    <location>
        <begin position="119"/>
        <end position="132"/>
    </location>
</feature>
<organism evidence="2 3">
    <name type="scientific">Rotaria magnacalcarata</name>
    <dbReference type="NCBI Taxonomy" id="392030"/>
    <lineage>
        <taxon>Eukaryota</taxon>
        <taxon>Metazoa</taxon>
        <taxon>Spiralia</taxon>
        <taxon>Gnathifera</taxon>
        <taxon>Rotifera</taxon>
        <taxon>Eurotatoria</taxon>
        <taxon>Bdelloidea</taxon>
        <taxon>Philodinida</taxon>
        <taxon>Philodinidae</taxon>
        <taxon>Rotaria</taxon>
    </lineage>
</organism>
<comment type="caution">
    <text evidence="2">The sequence shown here is derived from an EMBL/GenBank/DDBJ whole genome shotgun (WGS) entry which is preliminary data.</text>
</comment>
<name>A0A816UH23_9BILA</name>
<sequence length="484" mass="54885">MSGKTTRSLNQDQHNQSSVASLQNDPNSHKTSDIYKHAYQSLMDIECDPDANYQNASAHVTRAIPPPHRNNMKPVDSPLFSPLRRPHSPSEHETSDPEDPALYPNPNPMKKQHKKTKINNNNMNRPTTNMSNHSSSPSRIYYQSPKQTTNIVPNQIQSVTSPGQPKNANPTTSIKLTEEAKMFAQSRYPFPPFTIRFKTPNIHEQNIVVDLCKSFKEITNLLLELSGYRKSTFKCEASECDLLVFAKNSQSFAMLLNEKNWPQRIAGLPYSRPALPSIPPQLSLIIKNVSLSTDTTNFTNEIKANYTNVHNVIRLKNKFQSNIKLVKVEFLEPNQRDEILNRGKIFVHSLTYDVEEYLAPARVLICSKCMGLGHFRKQCKQSLDTCDKCGKTHNDIKNHSLVCTQLQCIHCQGNHKSNDMKCPVVKQFRADLTKQLLSPAFRYKQQDNNIYLNSTNFQPPKGNPSSITTPIPTIGHSAMIHHTQ</sequence>
<dbReference type="Proteomes" id="UP000663824">
    <property type="component" value="Unassembled WGS sequence"/>
</dbReference>
<accession>A0A816UH23</accession>
<reference evidence="2" key="1">
    <citation type="submission" date="2021-02" db="EMBL/GenBank/DDBJ databases">
        <authorList>
            <person name="Nowell W R."/>
        </authorList>
    </citation>
    <scope>NUCLEOTIDE SEQUENCE</scope>
</reference>
<evidence type="ECO:0000313" key="2">
    <source>
        <dbReference type="EMBL" id="CAF2111863.1"/>
    </source>
</evidence>